<dbReference type="RefSeq" id="WP_069680928.1">
    <property type="nucleotide sequence ID" value="NZ_CP017253.2"/>
</dbReference>
<feature type="transmembrane region" description="Helical" evidence="1">
    <location>
        <begin position="195"/>
        <end position="218"/>
    </location>
</feature>
<evidence type="ECO:0000313" key="2">
    <source>
        <dbReference type="EMBL" id="AOR24806.1"/>
    </source>
</evidence>
<evidence type="ECO:0000256" key="1">
    <source>
        <dbReference type="SAM" id="Phobius"/>
    </source>
</evidence>
<reference evidence="3" key="1">
    <citation type="submission" date="2016-09" db="EMBL/GenBank/DDBJ databases">
        <title>Genomics of Clostridium taeniosporum, an organism which forms endospores with ribbon-like appendages.</title>
        <authorList>
            <person name="Walker J.R."/>
        </authorList>
    </citation>
    <scope>NUCLEOTIDE SEQUENCE [LARGE SCALE GENOMIC DNA]</scope>
    <source>
        <strain evidence="3">1/k</strain>
    </source>
</reference>
<feature type="transmembrane region" description="Helical" evidence="1">
    <location>
        <begin position="143"/>
        <end position="161"/>
    </location>
</feature>
<dbReference type="KEGG" id="ctae:BGI42_14160"/>
<dbReference type="NCBIfam" id="TIGR01906">
    <property type="entry name" value="integ_TIGR01906"/>
    <property type="match status" value="1"/>
</dbReference>
<feature type="transmembrane region" description="Helical" evidence="1">
    <location>
        <begin position="102"/>
        <end position="123"/>
    </location>
</feature>
<keyword evidence="1" id="KW-0472">Membrane</keyword>
<dbReference type="Pfam" id="PF07314">
    <property type="entry name" value="Lit"/>
    <property type="match status" value="1"/>
</dbReference>
<proteinExistence type="predicted"/>
<protein>
    <submittedName>
        <fullName evidence="2">TIGR01906 family membrane protein</fullName>
    </submittedName>
</protein>
<dbReference type="AlphaFoldDB" id="A0A1D7XNB2"/>
<evidence type="ECO:0000313" key="3">
    <source>
        <dbReference type="Proteomes" id="UP000094652"/>
    </source>
</evidence>
<dbReference type="Proteomes" id="UP000094652">
    <property type="component" value="Chromosome"/>
</dbReference>
<keyword evidence="1" id="KW-1133">Transmembrane helix</keyword>
<accession>A0A1D7XNB2</accession>
<keyword evidence="1" id="KW-0812">Transmembrane</keyword>
<dbReference type="InterPro" id="IPR010178">
    <property type="entry name" value="Lit"/>
</dbReference>
<organism evidence="2 3">
    <name type="scientific">Clostridium taeniosporum</name>
    <dbReference type="NCBI Taxonomy" id="394958"/>
    <lineage>
        <taxon>Bacteria</taxon>
        <taxon>Bacillati</taxon>
        <taxon>Bacillota</taxon>
        <taxon>Clostridia</taxon>
        <taxon>Eubacteriales</taxon>
        <taxon>Clostridiaceae</taxon>
        <taxon>Clostridium</taxon>
    </lineage>
</organism>
<sequence length="222" mass="26723">MINELQNSYKTKKFINYILGMFNALFMISISVIITLNLTPIYKWTIYKYNLSQYSELTVEELMFNYRKLIVYLQNPFIDKLSFPNFSMSMQGEIHFQEVKNIFMYINIYIFVVMILLGIYILIKHKIKYSNYVDLTQILNNSANYILIFFTFVILCILINFSKTFNLFHRIIFRNNYWLFDSRVDPIINVLPEEFFMIMSIVILIFILLQALGAKIYYYKNN</sequence>
<dbReference type="OrthoDB" id="9813051at2"/>
<gene>
    <name evidence="2" type="ORF">BGI42_14160</name>
</gene>
<dbReference type="STRING" id="394958.BGI42_14160"/>
<feature type="transmembrane region" description="Helical" evidence="1">
    <location>
        <begin position="21"/>
        <end position="42"/>
    </location>
</feature>
<name>A0A1D7XNB2_9CLOT</name>
<dbReference type="EMBL" id="CP017253">
    <property type="protein sequence ID" value="AOR24806.1"/>
    <property type="molecule type" value="Genomic_DNA"/>
</dbReference>
<keyword evidence="3" id="KW-1185">Reference proteome</keyword>